<dbReference type="AlphaFoldDB" id="A0A0W0F5H3"/>
<evidence type="ECO:0000256" key="1">
    <source>
        <dbReference type="SAM" id="MobiDB-lite"/>
    </source>
</evidence>
<evidence type="ECO:0000313" key="2">
    <source>
        <dbReference type="EMBL" id="KTB31565.1"/>
    </source>
</evidence>
<comment type="caution">
    <text evidence="2">The sequence shown here is derived from an EMBL/GenBank/DDBJ whole genome shotgun (WGS) entry which is preliminary data.</text>
</comment>
<dbReference type="EMBL" id="LATX01002308">
    <property type="protein sequence ID" value="KTB31565.1"/>
    <property type="molecule type" value="Genomic_DNA"/>
</dbReference>
<reference evidence="2 3" key="1">
    <citation type="submission" date="2015-12" db="EMBL/GenBank/DDBJ databases">
        <title>Draft genome sequence of Moniliophthora roreri, the causal agent of frosty pod rot of cacao.</title>
        <authorList>
            <person name="Aime M.C."/>
            <person name="Diaz-Valderrama J.R."/>
            <person name="Kijpornyongpan T."/>
            <person name="Phillips-Mora W."/>
        </authorList>
    </citation>
    <scope>NUCLEOTIDE SEQUENCE [LARGE SCALE GENOMIC DNA]</scope>
    <source>
        <strain evidence="2 3">MCA 2952</strain>
    </source>
</reference>
<feature type="compositionally biased region" description="Basic and acidic residues" evidence="1">
    <location>
        <begin position="78"/>
        <end position="91"/>
    </location>
</feature>
<feature type="compositionally biased region" description="Low complexity" evidence="1">
    <location>
        <begin position="105"/>
        <end position="117"/>
    </location>
</feature>
<name>A0A0W0F5H3_MONRR</name>
<sequence length="154" mass="17390">MNQPLNENDQYFAVEPSVRTGDQKDENHYWYESRVSEFLQHCIERQEYKKAQQQLEKSKVKMANVKARKAAKAKAKAKVAEDIKREAEAKKRAAKSKAKTTDQANNSGSSSSSSSNENGKKLDIRMFFNDEASESSEDENMGSDGEQDMNTLKG</sequence>
<feature type="compositionally biased region" description="Acidic residues" evidence="1">
    <location>
        <begin position="131"/>
        <end position="147"/>
    </location>
</feature>
<accession>A0A0W0F5H3</accession>
<gene>
    <name evidence="2" type="ORF">WG66_15853</name>
</gene>
<feature type="region of interest" description="Disordered" evidence="1">
    <location>
        <begin position="69"/>
        <end position="154"/>
    </location>
</feature>
<organism evidence="2 3">
    <name type="scientific">Moniliophthora roreri</name>
    <name type="common">Frosty pod rot fungus</name>
    <name type="synonym">Monilia roreri</name>
    <dbReference type="NCBI Taxonomy" id="221103"/>
    <lineage>
        <taxon>Eukaryota</taxon>
        <taxon>Fungi</taxon>
        <taxon>Dikarya</taxon>
        <taxon>Basidiomycota</taxon>
        <taxon>Agaricomycotina</taxon>
        <taxon>Agaricomycetes</taxon>
        <taxon>Agaricomycetidae</taxon>
        <taxon>Agaricales</taxon>
        <taxon>Marasmiineae</taxon>
        <taxon>Marasmiaceae</taxon>
        <taxon>Moniliophthora</taxon>
    </lineage>
</organism>
<evidence type="ECO:0000313" key="3">
    <source>
        <dbReference type="Proteomes" id="UP000054988"/>
    </source>
</evidence>
<dbReference type="Proteomes" id="UP000054988">
    <property type="component" value="Unassembled WGS sequence"/>
</dbReference>
<proteinExistence type="predicted"/>
<protein>
    <submittedName>
        <fullName evidence="2">Uncharacterized protein</fullName>
    </submittedName>
</protein>